<gene>
    <name evidence="1" type="ORF">K4L44_02350</name>
</gene>
<proteinExistence type="predicted"/>
<keyword evidence="2" id="KW-1185">Reference proteome</keyword>
<name>A0AC61NGQ5_9BACT</name>
<protein>
    <submittedName>
        <fullName evidence="1">Uncharacterized protein</fullName>
    </submittedName>
</protein>
<evidence type="ECO:0000313" key="2">
    <source>
        <dbReference type="Proteomes" id="UP000826212"/>
    </source>
</evidence>
<sequence>MSYIKAKTIKRACGLLMVAFIWSSCSNSTESSNVVSTLQEGIAAKDLSSLTPVLDESLSAVDVSKASKLYMDYIDAIDRSDLKEEWEAKSYKYDKYTMPIKVRYFGPDKNDRSLIISLHGGGSTTKEANDQQWRNQIRLYNNMKNAVYVAPRAAVDAWNMWHQSHVDTLLEKIIRSYILFDGVDVNKVYITGYSAGGDGVYQLAPRFADRLAAADMNAGHPNEVTPIGLRNLPFALFMGANDAAYHRNDIARNWKIALDSLRAKDPNGYEHLVEVVPGKGHWMDHKDSLALDWMVQFKRNINPNRVVWVQDDVKHHASYWLSTDIKQSKAGNIADVVKKGNTFIVKENTFPVLHINYTPSMIDPSKPIVVEVDGKKTEYQAKFTLRNIVRTADIKHDYSLIYAGSIQIK</sequence>
<dbReference type="Proteomes" id="UP000826212">
    <property type="component" value="Chromosome"/>
</dbReference>
<dbReference type="EMBL" id="CP081303">
    <property type="protein sequence ID" value="QZE14723.1"/>
    <property type="molecule type" value="Genomic_DNA"/>
</dbReference>
<evidence type="ECO:0000313" key="1">
    <source>
        <dbReference type="EMBL" id="QZE14723.1"/>
    </source>
</evidence>
<organism evidence="1 2">
    <name type="scientific">Halosquirtibacter laminarini</name>
    <dbReference type="NCBI Taxonomy" id="3374600"/>
    <lineage>
        <taxon>Bacteria</taxon>
        <taxon>Pseudomonadati</taxon>
        <taxon>Bacteroidota</taxon>
        <taxon>Bacteroidia</taxon>
        <taxon>Marinilabiliales</taxon>
        <taxon>Prolixibacteraceae</taxon>
        <taxon>Halosquirtibacter</taxon>
    </lineage>
</organism>
<accession>A0AC61NGQ5</accession>
<reference evidence="1" key="1">
    <citation type="submission" date="2021-08" db="EMBL/GenBank/DDBJ databases">
        <title>Novel anaerobic bacterium isolated from sea squirt in East Sea, Republic of Korea.</title>
        <authorList>
            <person name="Nguyen T.H."/>
            <person name="Li Z."/>
            <person name="Lee Y.-J."/>
            <person name="Ko J."/>
            <person name="Kim S.-G."/>
        </authorList>
    </citation>
    <scope>NUCLEOTIDE SEQUENCE</scope>
    <source>
        <strain evidence="1">KCTC 25031</strain>
    </source>
</reference>